<accession>A0A1I0CSI8</accession>
<reference evidence="4 5" key="1">
    <citation type="submission" date="2016-10" db="EMBL/GenBank/DDBJ databases">
        <authorList>
            <person name="Varghese N."/>
            <person name="Submissions S."/>
        </authorList>
    </citation>
    <scope>NUCLEOTIDE SEQUENCE [LARGE SCALE GENOMIC DNA]</scope>
    <source>
        <strain evidence="2 5">CDM_1</strain>
        <strain evidence="4">CDM_6</strain>
    </source>
</reference>
<organism evidence="3 4">
    <name type="scientific">Natrinema hispanicum</name>
    <dbReference type="NCBI Taxonomy" id="392421"/>
    <lineage>
        <taxon>Archaea</taxon>
        <taxon>Methanobacteriati</taxon>
        <taxon>Methanobacteriota</taxon>
        <taxon>Stenosarchaea group</taxon>
        <taxon>Halobacteria</taxon>
        <taxon>Halobacteriales</taxon>
        <taxon>Natrialbaceae</taxon>
        <taxon>Natrinema</taxon>
    </lineage>
</organism>
<dbReference type="Proteomes" id="UP000199320">
    <property type="component" value="Unassembled WGS sequence"/>
</dbReference>
<feature type="transmembrane region" description="Helical" evidence="1">
    <location>
        <begin position="53"/>
        <end position="79"/>
    </location>
</feature>
<evidence type="ECO:0000256" key="1">
    <source>
        <dbReference type="SAM" id="Phobius"/>
    </source>
</evidence>
<proteinExistence type="predicted"/>
<evidence type="ECO:0000313" key="3">
    <source>
        <dbReference type="EMBL" id="SET22703.1"/>
    </source>
</evidence>
<keyword evidence="1" id="KW-0812">Transmembrane</keyword>
<keyword evidence="1" id="KW-0472">Membrane</keyword>
<dbReference type="Proteomes" id="UP000324021">
    <property type="component" value="Unassembled WGS sequence"/>
</dbReference>
<keyword evidence="4" id="KW-1185">Reference proteome</keyword>
<dbReference type="EMBL" id="FMZP01000004">
    <property type="protein sequence ID" value="SDC43396.1"/>
    <property type="molecule type" value="Genomic_DNA"/>
</dbReference>
<evidence type="ECO:0000313" key="5">
    <source>
        <dbReference type="Proteomes" id="UP000324021"/>
    </source>
</evidence>
<reference evidence="3" key="2">
    <citation type="submission" date="2016-10" db="EMBL/GenBank/DDBJ databases">
        <authorList>
            <person name="de Groot N.N."/>
        </authorList>
    </citation>
    <scope>NUCLEOTIDE SEQUENCE [LARGE SCALE GENOMIC DNA]</scope>
    <source>
        <strain evidence="3">CDM_6</strain>
    </source>
</reference>
<dbReference type="RefSeq" id="WP_394328105.1">
    <property type="nucleotide sequence ID" value="NZ_FMZP01000004.1"/>
</dbReference>
<gene>
    <name evidence="3" type="ORF">SAMN04488694_104294</name>
    <name evidence="2" type="ORF">SAMN05192552_10048</name>
</gene>
<name>A0A1I0CSI8_9EURY</name>
<feature type="transmembrane region" description="Helical" evidence="1">
    <location>
        <begin position="20"/>
        <end position="41"/>
    </location>
</feature>
<dbReference type="EMBL" id="FOIC01000004">
    <property type="protein sequence ID" value="SET22703.1"/>
    <property type="molecule type" value="Genomic_DNA"/>
</dbReference>
<sequence>MTSSTASTRNGGLLETPFSMGATAVAAVTTLLSVFIAWTGYNDGVFPVIGYQLDILTGAVALVFGLTLALVALTAAAYMEPGFGE</sequence>
<dbReference type="AlphaFoldDB" id="A0A1I0CSI8"/>
<keyword evidence="1" id="KW-1133">Transmembrane helix</keyword>
<evidence type="ECO:0000313" key="2">
    <source>
        <dbReference type="EMBL" id="SDC43396.1"/>
    </source>
</evidence>
<evidence type="ECO:0000313" key="4">
    <source>
        <dbReference type="Proteomes" id="UP000199320"/>
    </source>
</evidence>
<protein>
    <submittedName>
        <fullName evidence="3">Uncharacterized protein</fullName>
    </submittedName>
</protein>